<dbReference type="Proteomes" id="UP000027120">
    <property type="component" value="Unassembled WGS sequence"/>
</dbReference>
<dbReference type="SUPFAM" id="SSF52058">
    <property type="entry name" value="L domain-like"/>
    <property type="match status" value="1"/>
</dbReference>
<organism evidence="8 9">
    <name type="scientific">Citrus sinensis</name>
    <name type="common">Sweet orange</name>
    <name type="synonym">Citrus aurantium var. sinensis</name>
    <dbReference type="NCBI Taxonomy" id="2711"/>
    <lineage>
        <taxon>Eukaryota</taxon>
        <taxon>Viridiplantae</taxon>
        <taxon>Streptophyta</taxon>
        <taxon>Embryophyta</taxon>
        <taxon>Tracheophyta</taxon>
        <taxon>Spermatophyta</taxon>
        <taxon>Magnoliopsida</taxon>
        <taxon>eudicotyledons</taxon>
        <taxon>Gunneridae</taxon>
        <taxon>Pentapetalae</taxon>
        <taxon>rosids</taxon>
        <taxon>malvids</taxon>
        <taxon>Sapindales</taxon>
        <taxon>Rutaceae</taxon>
        <taxon>Aurantioideae</taxon>
        <taxon>Citrus</taxon>
    </lineage>
</organism>
<keyword evidence="9" id="KW-1185">Reference proteome</keyword>
<dbReference type="Gene3D" id="1.10.8.430">
    <property type="entry name" value="Helical domain of apoptotic protease-activating factors"/>
    <property type="match status" value="1"/>
</dbReference>
<dbReference type="PRINTS" id="PR00364">
    <property type="entry name" value="DISEASERSIST"/>
</dbReference>
<dbReference type="Pfam" id="PF23598">
    <property type="entry name" value="LRR_14"/>
    <property type="match status" value="1"/>
</dbReference>
<evidence type="ECO:0000259" key="7">
    <source>
        <dbReference type="Pfam" id="PF23598"/>
    </source>
</evidence>
<keyword evidence="5" id="KW-0067">ATP-binding</keyword>
<dbReference type="PANTHER" id="PTHR33463">
    <property type="entry name" value="NB-ARC DOMAIN-CONTAINING PROTEIN-RELATED"/>
    <property type="match status" value="1"/>
</dbReference>
<dbReference type="InterPro" id="IPR002182">
    <property type="entry name" value="NB-ARC"/>
</dbReference>
<dbReference type="GO" id="GO:0006952">
    <property type="term" value="P:defense response"/>
    <property type="evidence" value="ECO:0007669"/>
    <property type="project" value="UniProtKB-KW"/>
</dbReference>
<gene>
    <name evidence="8" type="ORF">CISIN_1g037229mg</name>
</gene>
<dbReference type="Gene3D" id="3.80.10.10">
    <property type="entry name" value="Ribonuclease Inhibitor"/>
    <property type="match status" value="1"/>
</dbReference>
<evidence type="ECO:0000313" key="8">
    <source>
        <dbReference type="EMBL" id="KDO41826.1"/>
    </source>
</evidence>
<evidence type="ECO:0000259" key="6">
    <source>
        <dbReference type="Pfam" id="PF00931"/>
    </source>
</evidence>
<evidence type="ECO:0000256" key="5">
    <source>
        <dbReference type="ARBA" id="ARBA00022840"/>
    </source>
</evidence>
<proteinExistence type="inferred from homology"/>
<dbReference type="SUPFAM" id="SSF52540">
    <property type="entry name" value="P-loop containing nucleoside triphosphate hydrolases"/>
    <property type="match status" value="1"/>
</dbReference>
<feature type="domain" description="Disease resistance R13L4/SHOC-2-like LRR" evidence="7">
    <location>
        <begin position="324"/>
        <end position="495"/>
    </location>
</feature>
<keyword evidence="3" id="KW-0547">Nucleotide-binding</keyword>
<dbReference type="PANTHER" id="PTHR33463:SF220">
    <property type="entry name" value="NB-ARC DOMAIN-CONTAINING PROTEIN"/>
    <property type="match status" value="1"/>
</dbReference>
<dbReference type="InterPro" id="IPR050905">
    <property type="entry name" value="Plant_NBS-LRR"/>
</dbReference>
<evidence type="ECO:0000256" key="3">
    <source>
        <dbReference type="ARBA" id="ARBA00022741"/>
    </source>
</evidence>
<reference evidence="8 9" key="1">
    <citation type="submission" date="2014-04" db="EMBL/GenBank/DDBJ databases">
        <authorList>
            <consortium name="International Citrus Genome Consortium"/>
            <person name="Gmitter F."/>
            <person name="Chen C."/>
            <person name="Farmerie W."/>
            <person name="Harkins T."/>
            <person name="Desany B."/>
            <person name="Mohiuddin M."/>
            <person name="Kodira C."/>
            <person name="Borodovsky M."/>
            <person name="Lomsadze A."/>
            <person name="Burns P."/>
            <person name="Jenkins J."/>
            <person name="Prochnik S."/>
            <person name="Shu S."/>
            <person name="Chapman J."/>
            <person name="Pitluck S."/>
            <person name="Schmutz J."/>
            <person name="Rokhsar D."/>
        </authorList>
    </citation>
    <scope>NUCLEOTIDE SEQUENCE</scope>
</reference>
<dbReference type="GO" id="GO:0005524">
    <property type="term" value="F:ATP binding"/>
    <property type="evidence" value="ECO:0007669"/>
    <property type="project" value="UniProtKB-KW"/>
</dbReference>
<evidence type="ECO:0000256" key="1">
    <source>
        <dbReference type="ARBA" id="ARBA00008894"/>
    </source>
</evidence>
<dbReference type="AlphaFoldDB" id="A0A067DT92"/>
<feature type="domain" description="NB-ARC" evidence="6">
    <location>
        <begin position="66"/>
        <end position="171"/>
    </location>
</feature>
<sequence>MVRVLVDLKVEGAFDVVAERTPGAAVDGRPSDLTVGLESTFDQVWSCLVEEEQVGIIGLYGMEGWIQEQIRRKLGLVDDLWARKGLEEKAMNIFGILSKEFVLCWMMCGSELILTQMGVPVPNPKRMSKVLFTTRFVEVYGHKEADEMFRMECLRHEEAWKLFQMKVGKETMDDHSDIPKLVEIVTKECGGLPLVLVTTARAMAYKKTIFGLARGILTQMIHTSGAHNERYYNIGVLRKEEDGEGSVTLHDVIRDMALWIAYELAEEEENFWFMQEGTRRVSLKENKIGDLWETPTSPQLLTLFLNINPLSMIGGDLFQFKPCLKVLNLSNSPCLEKLPSRISRLVSLQHLDLSSSGILELPKELGFLGNLACLNLENTSSHGTITRQLRSNFSKPQVLRMFRFYGKAQYMKADSLPFGGSEFLVEQLCCLKHLNVFSITLKSSYALQKPNSEHTRSLEVLPLAEMRQLDKLHIAFCTRLQEFEIECPGRNLMDLTWLIFAPNFRKIDINQSSHMEEIICIDRLRKVSGGYKKILKRIYPDVLPLKNLKGITVSSCPNLKRLPLNSNSDQSRGLKLV</sequence>
<dbReference type="STRING" id="2711.A0A067DT92"/>
<name>A0A067DT92_CITSI</name>
<keyword evidence="2" id="KW-0677">Repeat</keyword>
<dbReference type="EMBL" id="KK785554">
    <property type="protein sequence ID" value="KDO41826.1"/>
    <property type="molecule type" value="Genomic_DNA"/>
</dbReference>
<keyword evidence="4" id="KW-0611">Plant defense</keyword>
<evidence type="ECO:0000256" key="2">
    <source>
        <dbReference type="ARBA" id="ARBA00022737"/>
    </source>
</evidence>
<dbReference type="InterPro" id="IPR027417">
    <property type="entry name" value="P-loop_NTPase"/>
</dbReference>
<dbReference type="InterPro" id="IPR055414">
    <property type="entry name" value="LRR_R13L4/SHOC2-like"/>
</dbReference>
<protein>
    <submittedName>
        <fullName evidence="8">Uncharacterized protein</fullName>
    </submittedName>
</protein>
<comment type="similarity">
    <text evidence="1">Belongs to the disease resistance NB-LRR family.</text>
</comment>
<dbReference type="InterPro" id="IPR032675">
    <property type="entry name" value="LRR_dom_sf"/>
</dbReference>
<dbReference type="Pfam" id="PF00931">
    <property type="entry name" value="NB-ARC"/>
    <property type="match status" value="1"/>
</dbReference>
<dbReference type="GO" id="GO:0043531">
    <property type="term" value="F:ADP binding"/>
    <property type="evidence" value="ECO:0007669"/>
    <property type="project" value="InterPro"/>
</dbReference>
<evidence type="ECO:0000313" key="9">
    <source>
        <dbReference type="Proteomes" id="UP000027120"/>
    </source>
</evidence>
<accession>A0A067DT92</accession>
<evidence type="ECO:0000256" key="4">
    <source>
        <dbReference type="ARBA" id="ARBA00022821"/>
    </source>
</evidence>
<dbReference type="InterPro" id="IPR042197">
    <property type="entry name" value="Apaf_helical"/>
</dbReference>